<dbReference type="OrthoDB" id="3945418at2759"/>
<sequence length="496" mass="56529">MIAQGFALVAGAFMCYAIAKAIQRIYFHPLAKIPGPKLAAATQCYEMYFDLIQQARMPWQLEALHARYGPIVRFAPNEVHINDPSFTSTFFSSGSAIKMNKYDYHALQFGMPESTFNTCDADVHKIRRGALNPFFSRKSINALEPMIAEKVEKVSSRLQEFKQNQTPLDLRLLFSCFTSDVISDYCFPKCFDYLSTDDLAPWWRNSFAEGLRNFQWLKHFPGLWIIMRAIPYDVLNKVSPKVAITLNWDNSNKILVRDLIDSYDDRKDQEQTVTIFNELLTSDLPPHEKSYERLWQEGSAMIGAGVETTSNTLTTALYWLTQRPEALARLKAELETAMPNPDLLLPWAKLETLPYLSAVIKEALRSAGGFSSRMVRVPQNAPLRYKNYVLPPGTAIGMSQKLLSRHPDLFDTPHEFDPERWLTKNGPADLYSFGRGPRMCVAQNLAYAELYLALAAIVRRFNLQLFQTDYSDIECVCDAFFPMPRSDTKGVQVLVT</sequence>
<gene>
    <name evidence="9" type="ORF">CC86DRAFT_316289</name>
</gene>
<evidence type="ECO:0000256" key="8">
    <source>
        <dbReference type="RuleBase" id="RU000461"/>
    </source>
</evidence>
<dbReference type="EMBL" id="MU006219">
    <property type="protein sequence ID" value="KAF2830742.1"/>
    <property type="molecule type" value="Genomic_DNA"/>
</dbReference>
<accession>A0A6A7ABW1</accession>
<dbReference type="InterPro" id="IPR017972">
    <property type="entry name" value="Cyt_P450_CS"/>
</dbReference>
<dbReference type="PRINTS" id="PR00463">
    <property type="entry name" value="EP450I"/>
</dbReference>
<keyword evidence="4 8" id="KW-0560">Oxidoreductase</keyword>
<evidence type="ECO:0000256" key="1">
    <source>
        <dbReference type="ARBA" id="ARBA00001971"/>
    </source>
</evidence>
<dbReference type="InterPro" id="IPR036396">
    <property type="entry name" value="Cyt_P450_sf"/>
</dbReference>
<dbReference type="Proteomes" id="UP000799424">
    <property type="component" value="Unassembled WGS sequence"/>
</dbReference>
<keyword evidence="7 8" id="KW-0349">Heme</keyword>
<dbReference type="PRINTS" id="PR00385">
    <property type="entry name" value="P450"/>
</dbReference>
<keyword evidence="6 8" id="KW-0503">Monooxygenase</keyword>
<evidence type="ECO:0000256" key="6">
    <source>
        <dbReference type="ARBA" id="ARBA00023033"/>
    </source>
</evidence>
<keyword evidence="10" id="KW-1185">Reference proteome</keyword>
<dbReference type="Gene3D" id="1.10.630.10">
    <property type="entry name" value="Cytochrome P450"/>
    <property type="match status" value="1"/>
</dbReference>
<dbReference type="GO" id="GO:0004497">
    <property type="term" value="F:monooxygenase activity"/>
    <property type="evidence" value="ECO:0007669"/>
    <property type="project" value="UniProtKB-KW"/>
</dbReference>
<evidence type="ECO:0000256" key="3">
    <source>
        <dbReference type="ARBA" id="ARBA00022723"/>
    </source>
</evidence>
<dbReference type="InterPro" id="IPR002401">
    <property type="entry name" value="Cyt_P450_E_grp-I"/>
</dbReference>
<dbReference type="InterPro" id="IPR001128">
    <property type="entry name" value="Cyt_P450"/>
</dbReference>
<dbReference type="SUPFAM" id="SSF48264">
    <property type="entry name" value="Cytochrome P450"/>
    <property type="match status" value="1"/>
</dbReference>
<dbReference type="GO" id="GO:0016705">
    <property type="term" value="F:oxidoreductase activity, acting on paired donors, with incorporation or reduction of molecular oxygen"/>
    <property type="evidence" value="ECO:0007669"/>
    <property type="project" value="InterPro"/>
</dbReference>
<dbReference type="InterPro" id="IPR050121">
    <property type="entry name" value="Cytochrome_P450_monoxygenase"/>
</dbReference>
<dbReference type="GO" id="GO:0005506">
    <property type="term" value="F:iron ion binding"/>
    <property type="evidence" value="ECO:0007669"/>
    <property type="project" value="InterPro"/>
</dbReference>
<organism evidence="9 10">
    <name type="scientific">Ophiobolus disseminans</name>
    <dbReference type="NCBI Taxonomy" id="1469910"/>
    <lineage>
        <taxon>Eukaryota</taxon>
        <taxon>Fungi</taxon>
        <taxon>Dikarya</taxon>
        <taxon>Ascomycota</taxon>
        <taxon>Pezizomycotina</taxon>
        <taxon>Dothideomycetes</taxon>
        <taxon>Pleosporomycetidae</taxon>
        <taxon>Pleosporales</taxon>
        <taxon>Pleosporineae</taxon>
        <taxon>Phaeosphaeriaceae</taxon>
        <taxon>Ophiobolus</taxon>
    </lineage>
</organism>
<comment type="cofactor">
    <cofactor evidence="1 7">
        <name>heme</name>
        <dbReference type="ChEBI" id="CHEBI:30413"/>
    </cofactor>
</comment>
<evidence type="ECO:0000256" key="7">
    <source>
        <dbReference type="PIRSR" id="PIRSR602401-1"/>
    </source>
</evidence>
<evidence type="ECO:0000313" key="9">
    <source>
        <dbReference type="EMBL" id="KAF2830742.1"/>
    </source>
</evidence>
<keyword evidence="5 7" id="KW-0408">Iron</keyword>
<evidence type="ECO:0000256" key="2">
    <source>
        <dbReference type="ARBA" id="ARBA00010617"/>
    </source>
</evidence>
<dbReference type="CDD" id="cd11062">
    <property type="entry name" value="CYP58-like"/>
    <property type="match status" value="1"/>
</dbReference>
<reference evidence="9" key="1">
    <citation type="journal article" date="2020" name="Stud. Mycol.">
        <title>101 Dothideomycetes genomes: a test case for predicting lifestyles and emergence of pathogens.</title>
        <authorList>
            <person name="Haridas S."/>
            <person name="Albert R."/>
            <person name="Binder M."/>
            <person name="Bloem J."/>
            <person name="Labutti K."/>
            <person name="Salamov A."/>
            <person name="Andreopoulos B."/>
            <person name="Baker S."/>
            <person name="Barry K."/>
            <person name="Bills G."/>
            <person name="Bluhm B."/>
            <person name="Cannon C."/>
            <person name="Castanera R."/>
            <person name="Culley D."/>
            <person name="Daum C."/>
            <person name="Ezra D."/>
            <person name="Gonzalez J."/>
            <person name="Henrissat B."/>
            <person name="Kuo A."/>
            <person name="Liang C."/>
            <person name="Lipzen A."/>
            <person name="Lutzoni F."/>
            <person name="Magnuson J."/>
            <person name="Mondo S."/>
            <person name="Nolan M."/>
            <person name="Ohm R."/>
            <person name="Pangilinan J."/>
            <person name="Park H.-J."/>
            <person name="Ramirez L."/>
            <person name="Alfaro M."/>
            <person name="Sun H."/>
            <person name="Tritt A."/>
            <person name="Yoshinaga Y."/>
            <person name="Zwiers L.-H."/>
            <person name="Turgeon B."/>
            <person name="Goodwin S."/>
            <person name="Spatafora J."/>
            <person name="Crous P."/>
            <person name="Grigoriev I."/>
        </authorList>
    </citation>
    <scope>NUCLEOTIDE SEQUENCE</scope>
    <source>
        <strain evidence="9">CBS 113818</strain>
    </source>
</reference>
<dbReference type="GO" id="GO:0020037">
    <property type="term" value="F:heme binding"/>
    <property type="evidence" value="ECO:0007669"/>
    <property type="project" value="InterPro"/>
</dbReference>
<evidence type="ECO:0000256" key="4">
    <source>
        <dbReference type="ARBA" id="ARBA00023002"/>
    </source>
</evidence>
<dbReference type="PROSITE" id="PS00086">
    <property type="entry name" value="CYTOCHROME_P450"/>
    <property type="match status" value="1"/>
</dbReference>
<comment type="similarity">
    <text evidence="2 8">Belongs to the cytochrome P450 family.</text>
</comment>
<keyword evidence="3 7" id="KW-0479">Metal-binding</keyword>
<name>A0A6A7ABW1_9PLEO</name>
<protein>
    <submittedName>
        <fullName evidence="9">Putative cytochrome P450</fullName>
    </submittedName>
</protein>
<dbReference type="PANTHER" id="PTHR24305">
    <property type="entry name" value="CYTOCHROME P450"/>
    <property type="match status" value="1"/>
</dbReference>
<dbReference type="PANTHER" id="PTHR24305:SF157">
    <property type="entry name" value="N-ACETYLTRYPTOPHAN 6-HYDROXYLASE IVOC-RELATED"/>
    <property type="match status" value="1"/>
</dbReference>
<evidence type="ECO:0000313" key="10">
    <source>
        <dbReference type="Proteomes" id="UP000799424"/>
    </source>
</evidence>
<feature type="binding site" description="axial binding residue" evidence="7">
    <location>
        <position position="440"/>
    </location>
    <ligand>
        <name>heme</name>
        <dbReference type="ChEBI" id="CHEBI:30413"/>
    </ligand>
    <ligandPart>
        <name>Fe</name>
        <dbReference type="ChEBI" id="CHEBI:18248"/>
    </ligandPart>
</feature>
<evidence type="ECO:0000256" key="5">
    <source>
        <dbReference type="ARBA" id="ARBA00023004"/>
    </source>
</evidence>
<proteinExistence type="inferred from homology"/>
<dbReference type="Pfam" id="PF00067">
    <property type="entry name" value="p450"/>
    <property type="match status" value="1"/>
</dbReference>
<dbReference type="AlphaFoldDB" id="A0A6A7ABW1"/>